<dbReference type="AlphaFoldDB" id="A0A1H1PTT1"/>
<dbReference type="STRING" id="652787.SAMN05216490_0621"/>
<dbReference type="PANTHER" id="PTHR30383">
    <property type="entry name" value="THIOESTERASE 1/PROTEASE 1/LYSOPHOSPHOLIPASE L1"/>
    <property type="match status" value="1"/>
</dbReference>
<evidence type="ECO:0000256" key="1">
    <source>
        <dbReference type="SAM" id="SignalP"/>
    </source>
</evidence>
<keyword evidence="3" id="KW-0378">Hydrolase</keyword>
<feature type="chain" id="PRO_5009256976" evidence="1">
    <location>
        <begin position="24"/>
        <end position="468"/>
    </location>
</feature>
<dbReference type="PANTHER" id="PTHR30383:SF5">
    <property type="entry name" value="SGNH HYDROLASE-TYPE ESTERASE DOMAIN-CONTAINING PROTEIN"/>
    <property type="match status" value="1"/>
</dbReference>
<evidence type="ECO:0000259" key="2">
    <source>
        <dbReference type="Pfam" id="PF13472"/>
    </source>
</evidence>
<sequence>MNKGKKLLLGLAFSFGALTAANAQSVAPFKAGDRVAFMGNSITDGGHYHAYIWLYYMTHYPNMRLTMFNVGIGGDNVKQMSDRFEYEILSKKPTVMTLTWGMNDSGYFEWFKPDAATNWAIASVDTAKARYAVLDAKLKQHPEIKKIFILGSPYDESTKSNKNRYYPGKRVAFQKLIDFQQETAKKNGWPYVDFNHPMTEINTKWQQKDSLFSLTPNDRIHPDYEGHMVMAYLFLKTQGLANKPVADFSINAKSKAVAKAVNCSITNVTGTDDNISFNYLANSLPYPMDTVAVGGGWGNHNRQSGATKYVPFTQEFNQEVLAVKGLKDGDYKLIMDGQEIGQWSAKEISEGINLAEQTYTPEYQQALAIMHMNEERWDIERRLRNYAYVEFDLLKQKGLLYADNKAAMDTVIHESKKNPFINGNKDNYIRAQYKPVRDAWQKEQDALVDEIYATNKPKTHKVTLQLVK</sequence>
<dbReference type="Gene3D" id="3.40.50.1110">
    <property type="entry name" value="SGNH hydrolase"/>
    <property type="match status" value="1"/>
</dbReference>
<evidence type="ECO:0000313" key="4">
    <source>
        <dbReference type="Proteomes" id="UP000199679"/>
    </source>
</evidence>
<feature type="signal peptide" evidence="1">
    <location>
        <begin position="1"/>
        <end position="23"/>
    </location>
</feature>
<dbReference type="EMBL" id="LT629740">
    <property type="protein sequence ID" value="SDS14545.1"/>
    <property type="molecule type" value="Genomic_DNA"/>
</dbReference>
<accession>A0A1H1PTT1</accession>
<dbReference type="Proteomes" id="UP000199679">
    <property type="component" value="Chromosome I"/>
</dbReference>
<dbReference type="InterPro" id="IPR051532">
    <property type="entry name" value="Ester_Hydrolysis_Enzymes"/>
</dbReference>
<protein>
    <submittedName>
        <fullName evidence="3">GDSL-like Lipase/Acylhydrolase family protein</fullName>
    </submittedName>
</protein>
<dbReference type="CDD" id="cd01834">
    <property type="entry name" value="SGNH_hydrolase_like_2"/>
    <property type="match status" value="1"/>
</dbReference>
<proteinExistence type="predicted"/>
<name>A0A1H1PTT1_MUCMA</name>
<dbReference type="InterPro" id="IPR036514">
    <property type="entry name" value="SGNH_hydro_sf"/>
</dbReference>
<organism evidence="3 4">
    <name type="scientific">Mucilaginibacter mallensis</name>
    <dbReference type="NCBI Taxonomy" id="652787"/>
    <lineage>
        <taxon>Bacteria</taxon>
        <taxon>Pseudomonadati</taxon>
        <taxon>Bacteroidota</taxon>
        <taxon>Sphingobacteriia</taxon>
        <taxon>Sphingobacteriales</taxon>
        <taxon>Sphingobacteriaceae</taxon>
        <taxon>Mucilaginibacter</taxon>
    </lineage>
</organism>
<gene>
    <name evidence="3" type="ORF">SAMN05216490_0621</name>
</gene>
<evidence type="ECO:0000313" key="3">
    <source>
        <dbReference type="EMBL" id="SDS14545.1"/>
    </source>
</evidence>
<dbReference type="InterPro" id="IPR013830">
    <property type="entry name" value="SGNH_hydro"/>
</dbReference>
<dbReference type="SUPFAM" id="SSF52266">
    <property type="entry name" value="SGNH hydrolase"/>
    <property type="match status" value="1"/>
</dbReference>
<keyword evidence="4" id="KW-1185">Reference proteome</keyword>
<dbReference type="OrthoDB" id="9774205at2"/>
<dbReference type="RefSeq" id="WP_091369097.1">
    <property type="nucleotide sequence ID" value="NZ_LT629740.1"/>
</dbReference>
<keyword evidence="1" id="KW-0732">Signal</keyword>
<feature type="domain" description="SGNH hydrolase-type esterase" evidence="2">
    <location>
        <begin position="37"/>
        <end position="227"/>
    </location>
</feature>
<reference evidence="3 4" key="1">
    <citation type="submission" date="2016-10" db="EMBL/GenBank/DDBJ databases">
        <authorList>
            <person name="de Groot N.N."/>
        </authorList>
    </citation>
    <scope>NUCLEOTIDE SEQUENCE [LARGE SCALE GENOMIC DNA]</scope>
    <source>
        <strain evidence="3 4">MP1X4</strain>
    </source>
</reference>
<dbReference type="Pfam" id="PF13472">
    <property type="entry name" value="Lipase_GDSL_2"/>
    <property type="match status" value="1"/>
</dbReference>
<dbReference type="GO" id="GO:0004622">
    <property type="term" value="F:phosphatidylcholine lysophospholipase activity"/>
    <property type="evidence" value="ECO:0007669"/>
    <property type="project" value="TreeGrafter"/>
</dbReference>